<dbReference type="EMBL" id="AMZH03011259">
    <property type="protein sequence ID" value="RRT53182.1"/>
    <property type="molecule type" value="Genomic_DNA"/>
</dbReference>
<comment type="caution">
    <text evidence="2">The sequence shown here is derived from an EMBL/GenBank/DDBJ whole genome shotgun (WGS) entry which is preliminary data.</text>
</comment>
<feature type="compositionally biased region" description="Basic and acidic residues" evidence="1">
    <location>
        <begin position="61"/>
        <end position="75"/>
    </location>
</feature>
<accession>A0A426YN96</accession>
<evidence type="ECO:0000313" key="2">
    <source>
        <dbReference type="EMBL" id="RRT53182.1"/>
    </source>
</evidence>
<proteinExistence type="predicted"/>
<protein>
    <submittedName>
        <fullName evidence="2">Uncharacterized protein</fullName>
    </submittedName>
</protein>
<feature type="region of interest" description="Disordered" evidence="1">
    <location>
        <begin position="61"/>
        <end position="84"/>
    </location>
</feature>
<dbReference type="AlphaFoldDB" id="A0A426YN96"/>
<reference evidence="2 3" key="1">
    <citation type="journal article" date="2014" name="Agronomy (Basel)">
        <title>A Draft Genome Sequence for Ensete ventricosum, the Drought-Tolerant Tree Against Hunger.</title>
        <authorList>
            <person name="Harrison J."/>
            <person name="Moore K.A."/>
            <person name="Paszkiewicz K."/>
            <person name="Jones T."/>
            <person name="Grant M."/>
            <person name="Ambacheew D."/>
            <person name="Muzemil S."/>
            <person name="Studholme D.J."/>
        </authorList>
    </citation>
    <scope>NUCLEOTIDE SEQUENCE [LARGE SCALE GENOMIC DNA]</scope>
</reference>
<sequence>MPELSPYPCNRVIKSIALGTLIYPLLEIRDPLQIGKSCQEHEERDSGRLFSGEIKVRKKQFDTTGKKLRGKKESFHSNSLAGLD</sequence>
<evidence type="ECO:0000256" key="1">
    <source>
        <dbReference type="SAM" id="MobiDB-lite"/>
    </source>
</evidence>
<dbReference type="Proteomes" id="UP000287651">
    <property type="component" value="Unassembled WGS sequence"/>
</dbReference>
<name>A0A426YN96_ENSVE</name>
<organism evidence="2 3">
    <name type="scientific">Ensete ventricosum</name>
    <name type="common">Abyssinian banana</name>
    <name type="synonym">Musa ensete</name>
    <dbReference type="NCBI Taxonomy" id="4639"/>
    <lineage>
        <taxon>Eukaryota</taxon>
        <taxon>Viridiplantae</taxon>
        <taxon>Streptophyta</taxon>
        <taxon>Embryophyta</taxon>
        <taxon>Tracheophyta</taxon>
        <taxon>Spermatophyta</taxon>
        <taxon>Magnoliopsida</taxon>
        <taxon>Liliopsida</taxon>
        <taxon>Zingiberales</taxon>
        <taxon>Musaceae</taxon>
        <taxon>Ensete</taxon>
    </lineage>
</organism>
<gene>
    <name evidence="2" type="ORF">B296_00028032</name>
</gene>
<evidence type="ECO:0000313" key="3">
    <source>
        <dbReference type="Proteomes" id="UP000287651"/>
    </source>
</evidence>